<accession>M7TB89</accession>
<keyword evidence="1" id="KW-0732">Signal</keyword>
<feature type="signal peptide" evidence="1">
    <location>
        <begin position="1"/>
        <end position="19"/>
    </location>
</feature>
<protein>
    <submittedName>
        <fullName evidence="2">Uncharacterized protein</fullName>
    </submittedName>
</protein>
<evidence type="ECO:0000313" key="2">
    <source>
        <dbReference type="EMBL" id="EMR67121.1"/>
    </source>
</evidence>
<name>M7TB89_EUTLA</name>
<dbReference type="OrthoDB" id="4672395at2759"/>
<evidence type="ECO:0000313" key="3">
    <source>
        <dbReference type="Proteomes" id="UP000012174"/>
    </source>
</evidence>
<evidence type="ECO:0000256" key="1">
    <source>
        <dbReference type="SAM" id="SignalP"/>
    </source>
</evidence>
<organism evidence="2 3">
    <name type="scientific">Eutypa lata (strain UCR-EL1)</name>
    <name type="common">Grapevine dieback disease fungus</name>
    <name type="synonym">Eutypa armeniacae</name>
    <dbReference type="NCBI Taxonomy" id="1287681"/>
    <lineage>
        <taxon>Eukaryota</taxon>
        <taxon>Fungi</taxon>
        <taxon>Dikarya</taxon>
        <taxon>Ascomycota</taxon>
        <taxon>Pezizomycotina</taxon>
        <taxon>Sordariomycetes</taxon>
        <taxon>Xylariomycetidae</taxon>
        <taxon>Xylariales</taxon>
        <taxon>Diatrypaceae</taxon>
        <taxon>Eutypa</taxon>
    </lineage>
</organism>
<dbReference type="EMBL" id="KB706518">
    <property type="protein sequence ID" value="EMR67121.1"/>
    <property type="molecule type" value="Genomic_DNA"/>
</dbReference>
<dbReference type="HOGENOM" id="CLU_863388_0_0_1"/>
<keyword evidence="3" id="KW-1185">Reference proteome</keyword>
<dbReference type="KEGG" id="ela:UCREL1_5890"/>
<dbReference type="AlphaFoldDB" id="M7TB89"/>
<dbReference type="SUPFAM" id="SSF56973">
    <property type="entry name" value="Aerolisin/ETX pore-forming domain"/>
    <property type="match status" value="1"/>
</dbReference>
<sequence>MSHWKSILPTAALAAAVLAQDMPIPDLSGDIICDGTIRPDYDECRDVLLPQTFGGVTVGPEFMEGQTIAGDDCQFRALKCGTNTAGEFIIEDFSSMYPLVETQCGDFPAGGVYRSGDACIYIDTPNNTFGPDTKKRTAVLEPVPIPALEEREKRQARRDLVKESRDLVERQCDPPDEPCYTYVEQVFLTGIRGHEQRVCDNILPNGGRCDQSRSVTTTESFSFGVDIGSGIKDIVDVSASFSEEVSSSTTETITTAITVDCEDGGYVVWYPLMEISKGECGSGPQASCDGGCIADTITECQYQKPITSGEGKLSGEYDIQCL</sequence>
<proteinExistence type="predicted"/>
<gene>
    <name evidence="2" type="ORF">UCREL1_5890</name>
</gene>
<feature type="chain" id="PRO_5004085520" evidence="1">
    <location>
        <begin position="20"/>
        <end position="322"/>
    </location>
</feature>
<reference evidence="3" key="1">
    <citation type="journal article" date="2013" name="Genome Announc.">
        <title>Draft genome sequence of the grapevine dieback fungus Eutypa lata UCR-EL1.</title>
        <authorList>
            <person name="Blanco-Ulate B."/>
            <person name="Rolshausen P.E."/>
            <person name="Cantu D."/>
        </authorList>
    </citation>
    <scope>NUCLEOTIDE SEQUENCE [LARGE SCALE GENOMIC DNA]</scope>
    <source>
        <strain evidence="3">UCR-EL1</strain>
    </source>
</reference>
<dbReference type="Proteomes" id="UP000012174">
    <property type="component" value="Unassembled WGS sequence"/>
</dbReference>